<dbReference type="OrthoDB" id="5415867at2759"/>
<keyword evidence="3" id="KW-1185">Reference proteome</keyword>
<evidence type="ECO:0000256" key="1">
    <source>
        <dbReference type="SAM" id="SignalP"/>
    </source>
</evidence>
<dbReference type="Gene3D" id="2.60.40.420">
    <property type="entry name" value="Cupredoxins - blue copper proteins"/>
    <property type="match status" value="2"/>
</dbReference>
<evidence type="ECO:0008006" key="4">
    <source>
        <dbReference type="Google" id="ProtNLM"/>
    </source>
</evidence>
<dbReference type="InParanoid" id="A0A1J7JG94"/>
<dbReference type="EMBL" id="KV875098">
    <property type="protein sequence ID" value="OIW28744.1"/>
    <property type="molecule type" value="Genomic_DNA"/>
</dbReference>
<proteinExistence type="predicted"/>
<dbReference type="InterPro" id="IPR008972">
    <property type="entry name" value="Cupredoxin"/>
</dbReference>
<organism evidence="2 3">
    <name type="scientific">Coniochaeta ligniaria NRRL 30616</name>
    <dbReference type="NCBI Taxonomy" id="1408157"/>
    <lineage>
        <taxon>Eukaryota</taxon>
        <taxon>Fungi</taxon>
        <taxon>Dikarya</taxon>
        <taxon>Ascomycota</taxon>
        <taxon>Pezizomycotina</taxon>
        <taxon>Sordariomycetes</taxon>
        <taxon>Sordariomycetidae</taxon>
        <taxon>Coniochaetales</taxon>
        <taxon>Coniochaetaceae</taxon>
        <taxon>Coniochaeta</taxon>
    </lineage>
</organism>
<sequence length="716" mass="75167">MRGSSLAFLPLSLLLTISEASKNYVVTVGKDSQLKFNPETLTAAVGDTITYQFFAKNHAVAQSSFDEPCQPLAGGVFSGFTPNPSTDTPSPTTFTITVNNTTPIWIYCPQTNGDHCQKGMVHAINAPSSGKTFDAYKSKAATAPTSKSPADGLPIGGLRLLTVELALGGNLTFTPNNITELPRTVVQFNFNPKNHSVVQSSFPDPCHPLDKGFTSGFIPTAVSPSGAHFDIVIPDTKPIWFYCAQTTGNHCQSGMVGSINAPTTGNTLEAFQELAKKASTSTIPPQAPLGGVLSVNGTIITSLDGNVFKPDSGLDPGAITDVPPPGSNMSSYIWNTAGGGQPDSYNWATGISDNATSSLQLLEFLDNILLAALIDGHTKLSAGGQWAGVYPATIVDTIGTLSAQALVHRATATDSLQHYGKALTGTCSYTIPSANVDEWLESALTILLLEIGVLIDVVAVTASTDAWLVPALATELGAKSRMTAVVNLMQNHMAAAAPREALVPSQLAWSYASQHWTSSCQGQSPSVGVDKAWPELEVVGVSNLGSTSRVGSVTFKLEGDWSKNNPGGLWIAWIAAWGTLRFTPVAADGSAPVPGELFGHVWAVLVNKGEGKVRDLVGITVAGPELVWVSQPRLGHQSRVVLADIVSLLIPVAPSFPNCGENKKNALYGQSKTAASRHEFHVMDVAAASLSTARLAVVLSSNTTSQLVSRPATPQA</sequence>
<dbReference type="InterPro" id="IPR052953">
    <property type="entry name" value="Ser-rich/MCO-related"/>
</dbReference>
<dbReference type="AlphaFoldDB" id="A0A1J7JG94"/>
<dbReference type="SUPFAM" id="SSF49503">
    <property type="entry name" value="Cupredoxins"/>
    <property type="match status" value="2"/>
</dbReference>
<evidence type="ECO:0000313" key="2">
    <source>
        <dbReference type="EMBL" id="OIW28744.1"/>
    </source>
</evidence>
<evidence type="ECO:0000313" key="3">
    <source>
        <dbReference type="Proteomes" id="UP000182658"/>
    </source>
</evidence>
<accession>A0A1J7JG94</accession>
<reference evidence="2 3" key="1">
    <citation type="submission" date="2016-10" db="EMBL/GenBank/DDBJ databases">
        <title>Draft genome sequence of Coniochaeta ligniaria NRRL30616, a lignocellulolytic fungus for bioabatement of inhibitors in plant biomass hydrolysates.</title>
        <authorList>
            <consortium name="DOE Joint Genome Institute"/>
            <person name="Jimenez D.J."/>
            <person name="Hector R.E."/>
            <person name="Riley R."/>
            <person name="Sun H."/>
            <person name="Grigoriev I.V."/>
            <person name="Van Elsas J.D."/>
            <person name="Nichols N.N."/>
        </authorList>
    </citation>
    <scope>NUCLEOTIDE SEQUENCE [LARGE SCALE GENOMIC DNA]</scope>
    <source>
        <strain evidence="2 3">NRRL 30616</strain>
    </source>
</reference>
<dbReference type="PANTHER" id="PTHR34883">
    <property type="entry name" value="SERINE-RICH PROTEIN, PUTATIVE-RELATED-RELATED"/>
    <property type="match status" value="1"/>
</dbReference>
<dbReference type="STRING" id="1408157.A0A1J7JG94"/>
<dbReference type="PANTHER" id="PTHR34883:SF15">
    <property type="entry name" value="EXTRACELLULAR SERINE-RICH PROTEIN"/>
    <property type="match status" value="1"/>
</dbReference>
<dbReference type="CDD" id="cd00920">
    <property type="entry name" value="Cupredoxin"/>
    <property type="match status" value="2"/>
</dbReference>
<keyword evidence="1" id="KW-0732">Signal</keyword>
<dbReference type="Proteomes" id="UP000182658">
    <property type="component" value="Unassembled WGS sequence"/>
</dbReference>
<protein>
    <recommendedName>
        <fullName evidence="4">Cupredoxin</fullName>
    </recommendedName>
</protein>
<feature type="chain" id="PRO_5012453335" description="Cupredoxin" evidence="1">
    <location>
        <begin position="21"/>
        <end position="716"/>
    </location>
</feature>
<feature type="signal peptide" evidence="1">
    <location>
        <begin position="1"/>
        <end position="20"/>
    </location>
</feature>
<gene>
    <name evidence="2" type="ORF">CONLIGDRAFT_644905</name>
</gene>
<name>A0A1J7JG94_9PEZI</name>